<dbReference type="InterPro" id="IPR044772">
    <property type="entry name" value="NO3_transporter"/>
</dbReference>
<dbReference type="PANTHER" id="PTHR23515">
    <property type="entry name" value="HIGH-AFFINITY NITRATE TRANSPORTER 2.3"/>
    <property type="match status" value="1"/>
</dbReference>
<evidence type="ECO:0000256" key="1">
    <source>
        <dbReference type="ARBA" id="ARBA00004141"/>
    </source>
</evidence>
<dbReference type="GO" id="GO:0015113">
    <property type="term" value="F:nitrite transmembrane transporter activity"/>
    <property type="evidence" value="ECO:0007669"/>
    <property type="project" value="InterPro"/>
</dbReference>
<name>A0A8H3ELX9_9LECA</name>
<keyword evidence="3 8" id="KW-0813">Transport</keyword>
<evidence type="ECO:0000256" key="3">
    <source>
        <dbReference type="ARBA" id="ARBA00022448"/>
    </source>
</evidence>
<dbReference type="Proteomes" id="UP000664521">
    <property type="component" value="Unassembled WGS sequence"/>
</dbReference>
<evidence type="ECO:0000256" key="4">
    <source>
        <dbReference type="ARBA" id="ARBA00022692"/>
    </source>
</evidence>
<dbReference type="InterPro" id="IPR004737">
    <property type="entry name" value="NO3_transporter_NarK/NarU-like"/>
</dbReference>
<dbReference type="AlphaFoldDB" id="A0A8H3ELX9"/>
<evidence type="ECO:0000256" key="8">
    <source>
        <dbReference type="RuleBase" id="RU366033"/>
    </source>
</evidence>
<evidence type="ECO:0000313" key="10">
    <source>
        <dbReference type="EMBL" id="CAF9907649.1"/>
    </source>
</evidence>
<dbReference type="GO" id="GO:0015112">
    <property type="term" value="F:nitrate transmembrane transporter activity"/>
    <property type="evidence" value="ECO:0007669"/>
    <property type="project" value="UniProtKB-UniRule"/>
</dbReference>
<sequence>MFNPTTLWAEPVVNPVNRKARSIPALNPVNIYGRVFTFSWFGFMVAFWSWYAFPPLLGLTIAKDIGLTQIDIANSNIIALVATLLVRLVAGPSCDRFGPRYTFAGCLLLGSIPTVLAGAVSSPSGLLALRFFVGILGGSFVPCQVWSTGFFDKNIVGTANSLTGGFGNAGGGITYFLMPAIFDSLVQNQHLTPHVAWRVAFVVPFIVITVTATAMLILCPDTPTGKWADRHLQAERNLAEHGITGAIVDVPGNLMDSAKNHSPSSGSAHGSTEKVGYNATGKDTANHDHEAQIGEQQMLDTARGEIVAKPSFKEALPVVISAQTLVTAGAYFCSFGAELAINSILGAYYVKNFPSLKQTGSGQWAAMFGLLNVVFRPLGGIISDLIYRNSNVWGKKILIHVLAVLTGAFLIAIGLTDSHSHSTMFGLVAGMAFFLEAGNGANFSLVPHVHPHANGIVSGCTGAAGNLGGIIFAIIFRYNGKDYGKVFWIIGVITIAINLALSWIKPIPKGQIGGR</sequence>
<dbReference type="NCBIfam" id="TIGR00886">
    <property type="entry name" value="2A0108"/>
    <property type="match status" value="1"/>
</dbReference>
<dbReference type="InterPro" id="IPR036259">
    <property type="entry name" value="MFS_trans_sf"/>
</dbReference>
<dbReference type="InterPro" id="IPR020846">
    <property type="entry name" value="MFS_dom"/>
</dbReference>
<dbReference type="Gene3D" id="1.20.1250.20">
    <property type="entry name" value="MFS general substrate transporter like domains"/>
    <property type="match status" value="2"/>
</dbReference>
<dbReference type="FunFam" id="1.20.1250.20:FF:000382">
    <property type="entry name" value="Nitrate transporter CrnA"/>
    <property type="match status" value="1"/>
</dbReference>
<keyword evidence="8" id="KW-1003">Cell membrane</keyword>
<keyword evidence="7 8" id="KW-0472">Membrane</keyword>
<feature type="transmembrane region" description="Helical" evidence="8">
    <location>
        <begin position="72"/>
        <end position="90"/>
    </location>
</feature>
<keyword evidence="5 8" id="KW-1133">Transmembrane helix</keyword>
<feature type="transmembrane region" description="Helical" evidence="8">
    <location>
        <begin position="31"/>
        <end position="52"/>
    </location>
</feature>
<evidence type="ECO:0000256" key="7">
    <source>
        <dbReference type="ARBA" id="ARBA00023136"/>
    </source>
</evidence>
<evidence type="ECO:0000259" key="9">
    <source>
        <dbReference type="PROSITE" id="PS50850"/>
    </source>
</evidence>
<feature type="transmembrane region" description="Helical" evidence="8">
    <location>
        <begin position="194"/>
        <end position="218"/>
    </location>
</feature>
<keyword evidence="4 8" id="KW-0812">Transmembrane</keyword>
<evidence type="ECO:0000313" key="11">
    <source>
        <dbReference type="Proteomes" id="UP000664521"/>
    </source>
</evidence>
<feature type="transmembrane region" description="Helical" evidence="8">
    <location>
        <begin position="455"/>
        <end position="480"/>
    </location>
</feature>
<dbReference type="Pfam" id="PF07690">
    <property type="entry name" value="MFS_1"/>
    <property type="match status" value="1"/>
</dbReference>
<comment type="subcellular location">
    <subcellularLocation>
        <location evidence="8">Cell membrane</location>
        <topology evidence="8">Multi-pass membrane protein</topology>
    </subcellularLocation>
    <subcellularLocation>
        <location evidence="1">Membrane</location>
        <topology evidence="1">Multi-pass membrane protein</topology>
    </subcellularLocation>
</comment>
<evidence type="ECO:0000256" key="2">
    <source>
        <dbReference type="ARBA" id="ARBA00008432"/>
    </source>
</evidence>
<evidence type="ECO:0000256" key="5">
    <source>
        <dbReference type="ARBA" id="ARBA00022989"/>
    </source>
</evidence>
<protein>
    <recommendedName>
        <fullName evidence="8">Nitrate/nitrite transporter</fullName>
    </recommendedName>
</protein>
<organism evidence="10 11">
    <name type="scientific">Heterodermia speciosa</name>
    <dbReference type="NCBI Taxonomy" id="116794"/>
    <lineage>
        <taxon>Eukaryota</taxon>
        <taxon>Fungi</taxon>
        <taxon>Dikarya</taxon>
        <taxon>Ascomycota</taxon>
        <taxon>Pezizomycotina</taxon>
        <taxon>Lecanoromycetes</taxon>
        <taxon>OSLEUM clade</taxon>
        <taxon>Lecanoromycetidae</taxon>
        <taxon>Caliciales</taxon>
        <taxon>Physciaceae</taxon>
        <taxon>Heterodermia</taxon>
    </lineage>
</organism>
<feature type="transmembrane region" description="Helical" evidence="8">
    <location>
        <begin position="486"/>
        <end position="504"/>
    </location>
</feature>
<accession>A0A8H3ELX9</accession>
<feature type="transmembrane region" description="Helical" evidence="8">
    <location>
        <begin position="127"/>
        <end position="150"/>
    </location>
</feature>
<proteinExistence type="inferred from homology"/>
<evidence type="ECO:0000256" key="6">
    <source>
        <dbReference type="ARBA" id="ARBA00023063"/>
    </source>
</evidence>
<dbReference type="GO" id="GO:0042128">
    <property type="term" value="P:nitrate assimilation"/>
    <property type="evidence" value="ECO:0007669"/>
    <property type="project" value="UniProtKB-UniRule"/>
</dbReference>
<feature type="domain" description="Major facilitator superfamily (MFS) profile" evidence="9">
    <location>
        <begin position="35"/>
        <end position="509"/>
    </location>
</feature>
<gene>
    <name evidence="10" type="ORF">HETSPECPRED_007200</name>
</gene>
<dbReference type="OrthoDB" id="434240at2759"/>
<feature type="transmembrane region" description="Helical" evidence="8">
    <location>
        <begin position="422"/>
        <end position="443"/>
    </location>
</feature>
<feature type="transmembrane region" description="Helical" evidence="8">
    <location>
        <begin position="397"/>
        <end position="416"/>
    </location>
</feature>
<keyword evidence="11" id="KW-1185">Reference proteome</keyword>
<feature type="transmembrane region" description="Helical" evidence="8">
    <location>
        <begin position="162"/>
        <end position="182"/>
    </location>
</feature>
<comment type="similarity">
    <text evidence="2 8">Belongs to the major facilitator superfamily. Nitrate/nitrite porter (TC 2.A.1.8) family.</text>
</comment>
<dbReference type="EMBL" id="CAJPDS010000005">
    <property type="protein sequence ID" value="CAF9907649.1"/>
    <property type="molecule type" value="Genomic_DNA"/>
</dbReference>
<feature type="transmembrane region" description="Helical" evidence="8">
    <location>
        <begin position="362"/>
        <end position="385"/>
    </location>
</feature>
<dbReference type="PROSITE" id="PS50850">
    <property type="entry name" value="MFS"/>
    <property type="match status" value="1"/>
</dbReference>
<feature type="transmembrane region" description="Helical" evidence="8">
    <location>
        <begin position="330"/>
        <end position="350"/>
    </location>
</feature>
<dbReference type="SUPFAM" id="SSF103473">
    <property type="entry name" value="MFS general substrate transporter"/>
    <property type="match status" value="1"/>
</dbReference>
<reference evidence="10" key="1">
    <citation type="submission" date="2021-03" db="EMBL/GenBank/DDBJ databases">
        <authorList>
            <person name="Tagirdzhanova G."/>
        </authorList>
    </citation>
    <scope>NUCLEOTIDE SEQUENCE</scope>
</reference>
<dbReference type="GO" id="GO:0005886">
    <property type="term" value="C:plasma membrane"/>
    <property type="evidence" value="ECO:0007669"/>
    <property type="project" value="UniProtKB-SubCell"/>
</dbReference>
<keyword evidence="6 8" id="KW-0534">Nitrate assimilation</keyword>
<feature type="transmembrane region" description="Helical" evidence="8">
    <location>
        <begin position="102"/>
        <end position="121"/>
    </location>
</feature>
<dbReference type="InterPro" id="IPR011701">
    <property type="entry name" value="MFS"/>
</dbReference>
<comment type="caution">
    <text evidence="10">The sequence shown here is derived from an EMBL/GenBank/DDBJ whole genome shotgun (WGS) entry which is preliminary data.</text>
</comment>